<dbReference type="Gene3D" id="3.30.450.20">
    <property type="entry name" value="PAS domain"/>
    <property type="match status" value="1"/>
</dbReference>
<comment type="caution">
    <text evidence="7">The sequence shown here is derived from an EMBL/GenBank/DDBJ whole genome shotgun (WGS) entry which is preliminary data.</text>
</comment>
<evidence type="ECO:0000259" key="6">
    <source>
        <dbReference type="PROSITE" id="PS50113"/>
    </source>
</evidence>
<dbReference type="PANTHER" id="PTHR43304:SF1">
    <property type="entry name" value="PAC DOMAIN-CONTAINING PROTEIN"/>
    <property type="match status" value="1"/>
</dbReference>
<dbReference type="Gene3D" id="1.10.287.130">
    <property type="match status" value="1"/>
</dbReference>
<keyword evidence="5" id="KW-0418">Kinase</keyword>
<reference evidence="8" key="1">
    <citation type="journal article" date="2019" name="Int. J. Syst. Evol. Microbiol.">
        <title>The Global Catalogue of Microorganisms (GCM) 10K type strain sequencing project: providing services to taxonomists for standard genome sequencing and annotation.</title>
        <authorList>
            <consortium name="The Broad Institute Genomics Platform"/>
            <consortium name="The Broad Institute Genome Sequencing Center for Infectious Disease"/>
            <person name="Wu L."/>
            <person name="Ma J."/>
        </authorList>
    </citation>
    <scope>NUCLEOTIDE SEQUENCE [LARGE SCALE GENOMIC DNA]</scope>
    <source>
        <strain evidence="8">JCM 31319</strain>
    </source>
</reference>
<dbReference type="CDD" id="cd00130">
    <property type="entry name" value="PAS"/>
    <property type="match status" value="1"/>
</dbReference>
<dbReference type="InterPro" id="IPR000014">
    <property type="entry name" value="PAS"/>
</dbReference>
<name>A0ABW3SUW0_9BACT</name>
<evidence type="ECO:0000256" key="4">
    <source>
        <dbReference type="ARBA" id="ARBA00022679"/>
    </source>
</evidence>
<proteinExistence type="predicted"/>
<dbReference type="Pfam" id="PF08448">
    <property type="entry name" value="PAS_4"/>
    <property type="match status" value="1"/>
</dbReference>
<evidence type="ECO:0000256" key="5">
    <source>
        <dbReference type="ARBA" id="ARBA00022777"/>
    </source>
</evidence>
<dbReference type="SUPFAM" id="SSF47384">
    <property type="entry name" value="Homodimeric domain of signal transducing histidine kinase"/>
    <property type="match status" value="1"/>
</dbReference>
<sequence>ETKALLDNSTFYYIITTNMEGKYTYVNNCYRRTFERIHGPIVGERYEITIHPDDVRICEEVSFKCFSNPESTFPATIRKHDGRGGFVITQWEYKAMFDEQGNPEGIFCLGHDITDYMDYHDQLKNAQSLISQKQNVLREIVFYQSHVIRKPLANIMGLTKVLERMELDQNLKNICEMVVESSRQLDEVIRQAADKAYD</sequence>
<protein>
    <recommendedName>
        <fullName evidence="2">histidine kinase</fullName>
        <ecNumber evidence="2">2.7.13.3</ecNumber>
    </recommendedName>
</protein>
<evidence type="ECO:0000313" key="7">
    <source>
        <dbReference type="EMBL" id="MFD1188698.1"/>
    </source>
</evidence>
<dbReference type="EMBL" id="JBHTLD010000349">
    <property type="protein sequence ID" value="MFD1188698.1"/>
    <property type="molecule type" value="Genomic_DNA"/>
</dbReference>
<organism evidence="7 8">
    <name type="scientific">Pontibacter rugosus</name>
    <dbReference type="NCBI Taxonomy" id="1745966"/>
    <lineage>
        <taxon>Bacteria</taxon>
        <taxon>Pseudomonadati</taxon>
        <taxon>Bacteroidota</taxon>
        <taxon>Cytophagia</taxon>
        <taxon>Cytophagales</taxon>
        <taxon>Hymenobacteraceae</taxon>
        <taxon>Pontibacter</taxon>
    </lineage>
</organism>
<comment type="catalytic activity">
    <reaction evidence="1">
        <text>ATP + protein L-histidine = ADP + protein N-phospho-L-histidine.</text>
        <dbReference type="EC" id="2.7.13.3"/>
    </reaction>
</comment>
<feature type="domain" description="PAC" evidence="6">
    <location>
        <begin position="71"/>
        <end position="125"/>
    </location>
</feature>
<dbReference type="InterPro" id="IPR036097">
    <property type="entry name" value="HisK_dim/P_sf"/>
</dbReference>
<accession>A0ABW3SUW0</accession>
<dbReference type="InterPro" id="IPR003661">
    <property type="entry name" value="HisK_dim/P_dom"/>
</dbReference>
<keyword evidence="8" id="KW-1185">Reference proteome</keyword>
<dbReference type="InterPro" id="IPR052162">
    <property type="entry name" value="Sensor_kinase/Photoreceptor"/>
</dbReference>
<evidence type="ECO:0000256" key="2">
    <source>
        <dbReference type="ARBA" id="ARBA00012438"/>
    </source>
</evidence>
<dbReference type="Proteomes" id="UP001597094">
    <property type="component" value="Unassembled WGS sequence"/>
</dbReference>
<dbReference type="InterPro" id="IPR000700">
    <property type="entry name" value="PAS-assoc_C"/>
</dbReference>
<dbReference type="InterPro" id="IPR013656">
    <property type="entry name" value="PAS_4"/>
</dbReference>
<evidence type="ECO:0000313" key="8">
    <source>
        <dbReference type="Proteomes" id="UP001597094"/>
    </source>
</evidence>
<dbReference type="InterPro" id="IPR035965">
    <property type="entry name" value="PAS-like_dom_sf"/>
</dbReference>
<dbReference type="CDD" id="cd00082">
    <property type="entry name" value="HisKA"/>
    <property type="match status" value="1"/>
</dbReference>
<feature type="non-terminal residue" evidence="7">
    <location>
        <position position="1"/>
    </location>
</feature>
<dbReference type="EC" id="2.7.13.3" evidence="2"/>
<dbReference type="RefSeq" id="WP_377532726.1">
    <property type="nucleotide sequence ID" value="NZ_JBHTLD010000349.1"/>
</dbReference>
<keyword evidence="4" id="KW-0808">Transferase</keyword>
<dbReference type="PANTHER" id="PTHR43304">
    <property type="entry name" value="PHYTOCHROME-LIKE PROTEIN CPH1"/>
    <property type="match status" value="1"/>
</dbReference>
<evidence type="ECO:0000256" key="1">
    <source>
        <dbReference type="ARBA" id="ARBA00000085"/>
    </source>
</evidence>
<keyword evidence="3" id="KW-0597">Phosphoprotein</keyword>
<evidence type="ECO:0000256" key="3">
    <source>
        <dbReference type="ARBA" id="ARBA00022553"/>
    </source>
</evidence>
<dbReference type="SUPFAM" id="SSF55785">
    <property type="entry name" value="PYP-like sensor domain (PAS domain)"/>
    <property type="match status" value="1"/>
</dbReference>
<gene>
    <name evidence="7" type="ORF">ACFQ2O_20995</name>
</gene>
<dbReference type="PROSITE" id="PS50113">
    <property type="entry name" value="PAC"/>
    <property type="match status" value="1"/>
</dbReference>